<feature type="domain" description="DNA-directed RNA polymerase subunit 2 hybrid-binding" evidence="9">
    <location>
        <begin position="646"/>
        <end position="760"/>
    </location>
</feature>
<dbReference type="CDD" id="cd00653">
    <property type="entry name" value="RNA_pol_B_RPB2"/>
    <property type="match status" value="1"/>
</dbReference>
<evidence type="ECO:0000313" key="14">
    <source>
        <dbReference type="Proteomes" id="UP000243670"/>
    </source>
</evidence>
<dbReference type="Gene3D" id="2.40.50.150">
    <property type="match status" value="1"/>
</dbReference>
<keyword evidence="8" id="KW-0472">Membrane</keyword>
<dbReference type="GO" id="GO:0032549">
    <property type="term" value="F:ribonucleoside binding"/>
    <property type="evidence" value="ECO:0007669"/>
    <property type="project" value="InterPro"/>
</dbReference>
<evidence type="ECO:0000256" key="2">
    <source>
        <dbReference type="ARBA" id="ARBA00022478"/>
    </source>
</evidence>
<keyword evidence="3 7" id="KW-0808">Transferase</keyword>
<keyword evidence="5 7" id="KW-0804">Transcription</keyword>
<evidence type="ECO:0000313" key="13">
    <source>
        <dbReference type="EMBL" id="AIB09627.1"/>
    </source>
</evidence>
<dbReference type="GO" id="GO:0006351">
    <property type="term" value="P:DNA-templated transcription"/>
    <property type="evidence" value="ECO:0007669"/>
    <property type="project" value="InterPro"/>
</dbReference>
<evidence type="ECO:0000256" key="1">
    <source>
        <dbReference type="ARBA" id="ARBA00006835"/>
    </source>
</evidence>
<comment type="function">
    <text evidence="7">DNA-dependent RNA polymerase catalyzes the transcription of DNA into RNA using the four ribonucleoside triphosphates as substrates.</text>
</comment>
<dbReference type="AlphaFoldDB" id="A0A060DA88"/>
<evidence type="ECO:0000256" key="5">
    <source>
        <dbReference type="ARBA" id="ARBA00023163"/>
    </source>
</evidence>
<keyword evidence="13" id="KW-0542">Nucleomorph</keyword>
<keyword evidence="4 7" id="KW-0548">Nucleotidyltransferase</keyword>
<keyword evidence="8" id="KW-0812">Transmembrane</keyword>
<keyword evidence="8" id="KW-1133">Transmembrane helix</keyword>
<evidence type="ECO:0000256" key="4">
    <source>
        <dbReference type="ARBA" id="ARBA00022695"/>
    </source>
</evidence>
<feature type="domain" description="DNA-directed RNA polymerase subunit 2 hybrid-binding" evidence="9">
    <location>
        <begin position="831"/>
        <end position="995"/>
    </location>
</feature>
<dbReference type="InterPro" id="IPR015712">
    <property type="entry name" value="DNA-dir_RNA_pol_su2"/>
</dbReference>
<dbReference type="GO" id="GO:0000428">
    <property type="term" value="C:DNA-directed RNA polymerase complex"/>
    <property type="evidence" value="ECO:0007669"/>
    <property type="project" value="UniProtKB-KW"/>
</dbReference>
<dbReference type="GO" id="GO:0003677">
    <property type="term" value="F:DNA binding"/>
    <property type="evidence" value="ECO:0007669"/>
    <property type="project" value="InterPro"/>
</dbReference>
<reference evidence="13 14" key="1">
    <citation type="journal article" date="2014" name="BMC Genomics">
        <title>Nucleomorph and plastid genome sequences of the chlorarachniophyte Lotharella oceanica: convergent reductive evolution and frequent recombination in nucleomorph-bearing algae.</title>
        <authorList>
            <person name="Tanifuji G."/>
            <person name="Onodera N.T."/>
            <person name="Brown M.W."/>
            <person name="Curtis B.A."/>
            <person name="Roger A.J."/>
            <person name="Ka-Shu Wong G."/>
            <person name="Melkonian M."/>
            <person name="Archibald J.M."/>
        </authorList>
    </citation>
    <scope>NUCLEOTIDE SEQUENCE [LARGE SCALE GENOMIC DNA]</scope>
    <source>
        <strain evidence="13 14">CCMP622</strain>
    </source>
</reference>
<dbReference type="InterPro" id="IPR007645">
    <property type="entry name" value="RNA_pol_Rpb2_3"/>
</dbReference>
<name>A0A060DA88_9EUKA</name>
<comment type="catalytic activity">
    <reaction evidence="7">
        <text>RNA(n) + a ribonucleoside 5'-triphosphate = RNA(n+1) + diphosphate</text>
        <dbReference type="Rhea" id="RHEA:21248"/>
        <dbReference type="Rhea" id="RHEA-COMP:14527"/>
        <dbReference type="Rhea" id="RHEA-COMP:17342"/>
        <dbReference type="ChEBI" id="CHEBI:33019"/>
        <dbReference type="ChEBI" id="CHEBI:61557"/>
        <dbReference type="ChEBI" id="CHEBI:140395"/>
        <dbReference type="EC" id="2.7.7.6"/>
    </reaction>
</comment>
<gene>
    <name evidence="13" type="primary">rpc2</name>
    <name evidence="13" type="ORF">M951_chr1148</name>
</gene>
<proteinExistence type="inferred from homology"/>
<dbReference type="EC" id="2.7.7.6" evidence="7"/>
<evidence type="ECO:0000259" key="11">
    <source>
        <dbReference type="Pfam" id="PF04563"/>
    </source>
</evidence>
<dbReference type="InterPro" id="IPR007641">
    <property type="entry name" value="RNA_pol_Rpb2_7"/>
</dbReference>
<evidence type="ECO:0000259" key="10">
    <source>
        <dbReference type="Pfam" id="PF04560"/>
    </source>
</evidence>
<sequence length="1081" mass="126409">MYKSYNSLIITNNTLFQQIKSFNLFLQIYINEILIKHKFFFFLLNKMFTVILSVQNYYITFPMHFKKSINIPITPQTCRITNTTYSSLLLVTINSIIKLKNAYRMKKRIFFIGKVPIILRSNKCYLKYSKVFKMLSYGECPFELGGYFIIKGYEKIILFQEQIKDNFAEIYHYKNNILFLKISNSLISNYKNFFLIIKNNYIFIRSKFFNNDIDFFLFLSSLGFKNLGILLDYINTRVNKKITFYKIYFLKKKNIWKKGTNAFIQEMIKKKFFSFKLLNKVLSFREFFEILILPKIPSFKNDFSIKIVFIIIMIFKSLRSFHYENISKIKYSLQDIRYFLIGNILKIELNFLFNKLLISFVNLLKRKIISIDEFGLLFGSTNISGEIITNGLEYSIRSGIFSNSFFNIILYTSSQVFNRLSFLSTLSLLTKINSFVNKKRKMLIPRLVFPSNWCRICPYETPEGETCGLIKNFSIVVNLSITSLEKAVIYILIVIGLKNKFLYMISKNIFKKTTFVFINNNLIGFHENFLYFYYILKNIRKFLFDSIFFNINIEISLIYLNCDSGRLLRPLLTKEYYKRNFVSTIKKKIIFFKKNLINYFINNGMIELLDADEEYISIIEINELLMNNQTTHLEINPYCLFGYCLNAVPFTSHNQSPRNTYHSSMEKQNTGTDIINKLVLGKNTTEALWFPQRAIVTTIISNLYGIDLLGSAQNVIVSMLGSGTYDIEDALILNNSSKNLGLFRSSVQKCINFEKFPKLIKKTINFLFNISSRYKYINTINCNNLVNKRVVHNCTFSKRFSKKYLILNENKINWYTFNNIKLLLITKYLNGKIFIENMHMTEIGDKFASRHGQKGIIGNFIRKEDTPFSILGNTPDILMNPHGIPSRMTIGQILETIISKALVYKGILTIERSRDFFFNCFLAMNNINDFLVSKNESYYGKETLICGINNKPISTNIYMGPVFYQKLNHLATNKIFARGYGKRNLLTRQPSKGKKNEGGLKIGEMEKDCIAAYGCSIILIERILKNSDVFKMKINKLDGYSTNEKGYNNHAILLHYLKLPYSIDLLLKELEAVCISIRVQI</sequence>
<organism evidence="13 14">
    <name type="scientific">Lotharella oceanica</name>
    <dbReference type="NCBI Taxonomy" id="641309"/>
    <lineage>
        <taxon>Eukaryota</taxon>
        <taxon>Sar</taxon>
        <taxon>Rhizaria</taxon>
        <taxon>Cercozoa</taxon>
        <taxon>Chlorarachniophyceae</taxon>
        <taxon>Lotharella</taxon>
    </lineage>
</organism>
<dbReference type="InterPro" id="IPR007120">
    <property type="entry name" value="DNA-dir_RNAP_su2_dom"/>
</dbReference>
<dbReference type="InterPro" id="IPR037033">
    <property type="entry name" value="DNA-dir_RNAP_su2_hyb_sf"/>
</dbReference>
<dbReference type="Pfam" id="PF00562">
    <property type="entry name" value="RNA_pol_Rpb2_6"/>
    <property type="match status" value="2"/>
</dbReference>
<geneLocation type="nucleomorph" evidence="13"/>
<dbReference type="PROSITE" id="PS01166">
    <property type="entry name" value="RNA_POL_BETA"/>
    <property type="match status" value="1"/>
</dbReference>
<evidence type="ECO:0000256" key="7">
    <source>
        <dbReference type="RuleBase" id="RU363031"/>
    </source>
</evidence>
<dbReference type="EMBL" id="CP006627">
    <property type="protein sequence ID" value="AIB09627.1"/>
    <property type="molecule type" value="Genomic_DNA"/>
</dbReference>
<evidence type="ECO:0000256" key="8">
    <source>
        <dbReference type="SAM" id="Phobius"/>
    </source>
</evidence>
<dbReference type="InterPro" id="IPR007121">
    <property type="entry name" value="RNA_pol_bsu_CS"/>
</dbReference>
<evidence type="ECO:0000256" key="6">
    <source>
        <dbReference type="RuleBase" id="RU000434"/>
    </source>
</evidence>
<protein>
    <recommendedName>
        <fullName evidence="7">DNA-directed RNA polymerase subunit beta</fullName>
        <ecNumber evidence="7">2.7.7.6</ecNumber>
    </recommendedName>
</protein>
<dbReference type="Pfam" id="PF04565">
    <property type="entry name" value="RNA_pol_Rpb2_3"/>
    <property type="match status" value="1"/>
</dbReference>
<accession>A0A060DA88</accession>
<dbReference type="InterPro" id="IPR007644">
    <property type="entry name" value="RNA_pol_bsu_protrusion"/>
</dbReference>
<dbReference type="InterPro" id="IPR014724">
    <property type="entry name" value="RNA_pol_RPB2_OB-fold"/>
</dbReference>
<dbReference type="Pfam" id="PF04563">
    <property type="entry name" value="RNA_pol_Rpb2_1"/>
    <property type="match status" value="1"/>
</dbReference>
<keyword evidence="2 7" id="KW-0240">DNA-directed RNA polymerase</keyword>
<dbReference type="Pfam" id="PF04560">
    <property type="entry name" value="RNA_pol_Rpb2_7"/>
    <property type="match status" value="1"/>
</dbReference>
<evidence type="ECO:0000259" key="9">
    <source>
        <dbReference type="Pfam" id="PF00562"/>
    </source>
</evidence>
<evidence type="ECO:0000256" key="3">
    <source>
        <dbReference type="ARBA" id="ARBA00022679"/>
    </source>
</evidence>
<dbReference type="Gene3D" id="2.40.270.10">
    <property type="entry name" value="DNA-directed RNA polymerase, subunit 2, domain 6"/>
    <property type="match status" value="1"/>
</dbReference>
<feature type="domain" description="RNA polymerase Rpb2" evidence="12">
    <location>
        <begin position="415"/>
        <end position="476"/>
    </location>
</feature>
<dbReference type="GO" id="GO:0003899">
    <property type="term" value="F:DNA-directed RNA polymerase activity"/>
    <property type="evidence" value="ECO:0007669"/>
    <property type="project" value="UniProtKB-EC"/>
</dbReference>
<comment type="similarity">
    <text evidence="1 6">Belongs to the RNA polymerase beta chain family.</text>
</comment>
<dbReference type="SUPFAM" id="SSF64484">
    <property type="entry name" value="beta and beta-prime subunits of DNA dependent RNA-polymerase"/>
    <property type="match status" value="1"/>
</dbReference>
<feature type="transmembrane region" description="Helical" evidence="8">
    <location>
        <begin position="517"/>
        <end position="535"/>
    </location>
</feature>
<evidence type="ECO:0000259" key="12">
    <source>
        <dbReference type="Pfam" id="PF04565"/>
    </source>
</evidence>
<feature type="domain" description="RNA polymerase Rpb2" evidence="10">
    <location>
        <begin position="998"/>
        <end position="1079"/>
    </location>
</feature>
<dbReference type="Gene3D" id="3.90.1100.10">
    <property type="match status" value="2"/>
</dbReference>
<dbReference type="Proteomes" id="UP000243670">
    <property type="component" value="Nucleomorph 1"/>
</dbReference>
<dbReference type="PANTHER" id="PTHR20856">
    <property type="entry name" value="DNA-DIRECTED RNA POLYMERASE I SUBUNIT 2"/>
    <property type="match status" value="1"/>
</dbReference>
<feature type="domain" description="RNA polymerase beta subunit protrusion" evidence="11">
    <location>
        <begin position="17"/>
        <end position="374"/>
    </location>
</feature>
<dbReference type="Gene3D" id="3.90.1800.10">
    <property type="entry name" value="RNA polymerase alpha subunit dimerisation domain"/>
    <property type="match status" value="1"/>
</dbReference>
<feature type="transmembrane region" description="Helical" evidence="8">
    <location>
        <begin position="39"/>
        <end position="59"/>
    </location>
</feature>